<evidence type="ECO:0000313" key="3">
    <source>
        <dbReference type="Proteomes" id="UP001583177"/>
    </source>
</evidence>
<evidence type="ECO:0000313" key="2">
    <source>
        <dbReference type="EMBL" id="KAL1869148.1"/>
    </source>
</evidence>
<sequence>MSRRHNEQIARGPDHESPASDVREIYNDGEAGMCAVFAVADSLQNHPGLAERISYGGSHLAVFLYEAIVRAIDRADESFQDPGMRSGPRGNFRVDQIQAGLDEVARVFELGNITLGVIERDPFPGHRAGQSRRILYGPPDNPNTLWIAHHGRMESGTWRGIRENDGQPLLEHLYNGTVTRVQEIERLRAARRLQWRDVDAREMATWASTTDQMLRFDVAAVARRVENSERPDRETGLEQPQRRLRGGSRMSIQTLRGHTNGAQLDEATEPEVASLPVWTGPPGYPQIIFPGNVEQERFAVVEMPEGQRLLPLYLIWGSQEPGALMNYPDEVIHASRMVVLAQTPQILGPEVRRVLEHIVSTVSFRIQLTLQPIWRLLSPAETSGTPHPLIIVAGSMLVRARPDLRGILRRRARGWNMEHLMERDVRLHVDEQGRVHDENGRLLAANLFPESHFARRHITNSARIISDGAFIDNHEEEATAASSMSRLLGQVPTQDQLAIFTPTNENVAIRVTFGDGYLRTPEIVDYERMVRPYSRLVRTARSMQFAESVGATTDADRLDFDEPGPDEGEFYRDQRQERALIQELMNRESTERDEVIQEVLLVGMRVLGNLQSRLARIWPLADRARVYFRIRNHILRTPYRRFQRAFLNNNNRGAANRFIRPVILAAITGMVGPPLANAMSSETRRWIGLFGLSIMNLRSATGQIRGQRLAINQEVEQQHELDQQ</sequence>
<evidence type="ECO:0000256" key="1">
    <source>
        <dbReference type="SAM" id="MobiDB-lite"/>
    </source>
</evidence>
<dbReference type="Proteomes" id="UP001583177">
    <property type="component" value="Unassembled WGS sequence"/>
</dbReference>
<comment type="caution">
    <text evidence="2">The sequence shown here is derived from an EMBL/GenBank/DDBJ whole genome shotgun (WGS) entry which is preliminary data.</text>
</comment>
<keyword evidence="3" id="KW-1185">Reference proteome</keyword>
<protein>
    <submittedName>
        <fullName evidence="2">Uncharacterized protein</fullName>
    </submittedName>
</protein>
<proteinExistence type="predicted"/>
<gene>
    <name evidence="2" type="ORF">Daus18300_005685</name>
</gene>
<feature type="region of interest" description="Disordered" evidence="1">
    <location>
        <begin position="1"/>
        <end position="21"/>
    </location>
</feature>
<name>A0ABR3WZL6_9PEZI</name>
<dbReference type="EMBL" id="JAWRVE010000042">
    <property type="protein sequence ID" value="KAL1869148.1"/>
    <property type="molecule type" value="Genomic_DNA"/>
</dbReference>
<feature type="region of interest" description="Disordered" evidence="1">
    <location>
        <begin position="226"/>
        <end position="247"/>
    </location>
</feature>
<feature type="compositionally biased region" description="Basic and acidic residues" evidence="1">
    <location>
        <begin position="226"/>
        <end position="236"/>
    </location>
</feature>
<organism evidence="2 3">
    <name type="scientific">Diaporthe australafricana</name>
    <dbReference type="NCBI Taxonomy" id="127596"/>
    <lineage>
        <taxon>Eukaryota</taxon>
        <taxon>Fungi</taxon>
        <taxon>Dikarya</taxon>
        <taxon>Ascomycota</taxon>
        <taxon>Pezizomycotina</taxon>
        <taxon>Sordariomycetes</taxon>
        <taxon>Sordariomycetidae</taxon>
        <taxon>Diaporthales</taxon>
        <taxon>Diaporthaceae</taxon>
        <taxon>Diaporthe</taxon>
    </lineage>
</organism>
<accession>A0ABR3WZL6</accession>
<reference evidence="2 3" key="1">
    <citation type="journal article" date="2024" name="IMA Fungus">
        <title>IMA Genome - F19 : A genome assembly and annotation guide to empower mycologists, including annotated draft genome sequences of Ceratocystis pirilliformis, Diaporthe australafricana, Fusarium ophioides, Paecilomyces lecythidis, and Sporothrix stenoceras.</title>
        <authorList>
            <person name="Aylward J."/>
            <person name="Wilson A.M."/>
            <person name="Visagie C.M."/>
            <person name="Spraker J."/>
            <person name="Barnes I."/>
            <person name="Buitendag C."/>
            <person name="Ceriani C."/>
            <person name="Del Mar Angel L."/>
            <person name="du Plessis D."/>
            <person name="Fuchs T."/>
            <person name="Gasser K."/>
            <person name="Kramer D."/>
            <person name="Li W."/>
            <person name="Munsamy K."/>
            <person name="Piso A."/>
            <person name="Price J.L."/>
            <person name="Sonnekus B."/>
            <person name="Thomas C."/>
            <person name="van der Nest A."/>
            <person name="van Dijk A."/>
            <person name="van Heerden A."/>
            <person name="van Vuuren N."/>
            <person name="Yilmaz N."/>
            <person name="Duong T.A."/>
            <person name="van der Merwe N.A."/>
            <person name="Wingfield M.J."/>
            <person name="Wingfield B.D."/>
        </authorList>
    </citation>
    <scope>NUCLEOTIDE SEQUENCE [LARGE SCALE GENOMIC DNA]</scope>
    <source>
        <strain evidence="2 3">CMW 18300</strain>
    </source>
</reference>